<evidence type="ECO:0000256" key="9">
    <source>
        <dbReference type="ARBA" id="ARBA00022833"/>
    </source>
</evidence>
<dbReference type="PANTHER" id="PTHR21454:SF46">
    <property type="entry name" value="DIPHTHAMIDE BIOSYNTHESIS PROTEIN 4"/>
    <property type="match status" value="1"/>
</dbReference>
<dbReference type="Pfam" id="PF00226">
    <property type="entry name" value="DnaJ"/>
    <property type="match status" value="1"/>
</dbReference>
<keyword evidence="11" id="KW-0539">Nucleus</keyword>
<evidence type="ECO:0000256" key="3">
    <source>
        <dbReference type="ARBA" id="ARBA00004496"/>
    </source>
</evidence>
<dbReference type="EMBL" id="NLAX01001034">
    <property type="protein sequence ID" value="PKS06662.1"/>
    <property type="molecule type" value="Genomic_DNA"/>
</dbReference>
<feature type="domain" description="J" evidence="12">
    <location>
        <begin position="13"/>
        <end position="86"/>
    </location>
</feature>
<dbReference type="PANTHER" id="PTHR21454">
    <property type="entry name" value="DPH3 HOMOLOG-RELATED"/>
    <property type="match status" value="1"/>
</dbReference>
<dbReference type="Pfam" id="PF05207">
    <property type="entry name" value="Zn_ribbon_CSL"/>
    <property type="match status" value="1"/>
</dbReference>
<dbReference type="GO" id="GO:0017183">
    <property type="term" value="P:protein histidyl modification to diphthamide"/>
    <property type="evidence" value="ECO:0007669"/>
    <property type="project" value="UniProtKB-UniPathway"/>
</dbReference>
<dbReference type="InterPro" id="IPR036869">
    <property type="entry name" value="J_dom_sf"/>
</dbReference>
<dbReference type="AlphaFoldDB" id="A0A2N3N2M1"/>
<evidence type="ECO:0000259" key="12">
    <source>
        <dbReference type="PROSITE" id="PS50076"/>
    </source>
</evidence>
<keyword evidence="8" id="KW-0479">Metal-binding</keyword>
<dbReference type="Proteomes" id="UP000233524">
    <property type="component" value="Unassembled WGS sequence"/>
</dbReference>
<dbReference type="InterPro" id="IPR001623">
    <property type="entry name" value="DnaJ_domain"/>
</dbReference>
<evidence type="ECO:0000256" key="2">
    <source>
        <dbReference type="ARBA" id="ARBA00004123"/>
    </source>
</evidence>
<dbReference type="InterPro" id="IPR036671">
    <property type="entry name" value="DPH_MB_sf"/>
</dbReference>
<comment type="pathway">
    <text evidence="4">Protein modification; peptidyl-diphthamide biosynthesis.</text>
</comment>
<gene>
    <name evidence="14" type="ORF">jhhlp_007412</name>
</gene>
<name>A0A2N3N2M1_9PEZI</name>
<keyword evidence="7" id="KW-0963">Cytoplasm</keyword>
<evidence type="ECO:0000313" key="15">
    <source>
        <dbReference type="Proteomes" id="UP000233524"/>
    </source>
</evidence>
<dbReference type="Gene3D" id="1.10.287.110">
    <property type="entry name" value="DnaJ domain"/>
    <property type="match status" value="1"/>
</dbReference>
<keyword evidence="15" id="KW-1185">Reference proteome</keyword>
<dbReference type="InterPro" id="IPR007872">
    <property type="entry name" value="DPH_MB_dom"/>
</dbReference>
<proteinExistence type="inferred from homology"/>
<evidence type="ECO:0000256" key="7">
    <source>
        <dbReference type="ARBA" id="ARBA00022490"/>
    </source>
</evidence>
<evidence type="ECO:0000256" key="8">
    <source>
        <dbReference type="ARBA" id="ARBA00022723"/>
    </source>
</evidence>
<dbReference type="OrthoDB" id="18529at2759"/>
<keyword evidence="9" id="KW-0862">Zinc</keyword>
<comment type="function">
    <text evidence="1">Required for the first step of diphthamide biosynthesis, the transfer of 3-amino-3-carboxypropyl from S-adenosyl-L-methionine to a histidine residue. Diphthamide is a post-translational modification of histidine which occurs in elongation factor 2.</text>
</comment>
<evidence type="ECO:0000259" key="13">
    <source>
        <dbReference type="PROSITE" id="PS51074"/>
    </source>
</evidence>
<dbReference type="GO" id="GO:0005634">
    <property type="term" value="C:nucleus"/>
    <property type="evidence" value="ECO:0007669"/>
    <property type="project" value="UniProtKB-SubCell"/>
</dbReference>
<evidence type="ECO:0000256" key="1">
    <source>
        <dbReference type="ARBA" id="ARBA00003474"/>
    </source>
</evidence>
<dbReference type="VEuPathDB" id="FungiDB:jhhlp_007412"/>
<dbReference type="SMART" id="SM00271">
    <property type="entry name" value="DnaJ"/>
    <property type="match status" value="1"/>
</dbReference>
<comment type="similarity">
    <text evidence="5">Belongs to the DPH4 family.</text>
</comment>
<evidence type="ECO:0000256" key="11">
    <source>
        <dbReference type="ARBA" id="ARBA00023242"/>
    </source>
</evidence>
<evidence type="ECO:0000313" key="14">
    <source>
        <dbReference type="EMBL" id="PKS06662.1"/>
    </source>
</evidence>
<dbReference type="FunCoup" id="A0A2N3N2M1">
    <property type="interactions" value="335"/>
</dbReference>
<keyword evidence="10" id="KW-0408">Iron</keyword>
<evidence type="ECO:0000256" key="5">
    <source>
        <dbReference type="ARBA" id="ARBA00006169"/>
    </source>
</evidence>
<evidence type="ECO:0000256" key="6">
    <source>
        <dbReference type="ARBA" id="ARBA00021797"/>
    </source>
</evidence>
<dbReference type="STRING" id="41688.A0A2N3N2M1"/>
<dbReference type="UniPathway" id="UPA00559"/>
<dbReference type="InterPro" id="IPR044248">
    <property type="entry name" value="DPH3/4-like"/>
</dbReference>
<organism evidence="14 15">
    <name type="scientific">Lomentospora prolificans</name>
    <dbReference type="NCBI Taxonomy" id="41688"/>
    <lineage>
        <taxon>Eukaryota</taxon>
        <taxon>Fungi</taxon>
        <taxon>Dikarya</taxon>
        <taxon>Ascomycota</taxon>
        <taxon>Pezizomycotina</taxon>
        <taxon>Sordariomycetes</taxon>
        <taxon>Hypocreomycetidae</taxon>
        <taxon>Microascales</taxon>
        <taxon>Microascaceae</taxon>
        <taxon>Lomentospora</taxon>
    </lineage>
</organism>
<evidence type="ECO:0000256" key="10">
    <source>
        <dbReference type="ARBA" id="ARBA00023004"/>
    </source>
</evidence>
<dbReference type="PROSITE" id="PS50076">
    <property type="entry name" value="DNAJ_2"/>
    <property type="match status" value="1"/>
</dbReference>
<comment type="caution">
    <text evidence="14">The sequence shown here is derived from an EMBL/GenBank/DDBJ whole genome shotgun (WGS) entry which is preliminary data.</text>
</comment>
<protein>
    <recommendedName>
        <fullName evidence="6">Diphthamide biosynthesis protein 4</fullName>
    </recommendedName>
</protein>
<feature type="domain" description="DPH-type MB" evidence="13">
    <location>
        <begin position="111"/>
        <end position="173"/>
    </location>
</feature>
<dbReference type="SUPFAM" id="SSF46565">
    <property type="entry name" value="Chaperone J-domain"/>
    <property type="match status" value="1"/>
</dbReference>
<dbReference type="CDD" id="cd06257">
    <property type="entry name" value="DnaJ"/>
    <property type="match status" value="1"/>
</dbReference>
<dbReference type="PROSITE" id="PS51074">
    <property type="entry name" value="DPH_MB"/>
    <property type="match status" value="1"/>
</dbReference>
<dbReference type="Gene3D" id="3.10.660.10">
    <property type="entry name" value="DPH Zinc finger"/>
    <property type="match status" value="1"/>
</dbReference>
<dbReference type="GO" id="GO:0046872">
    <property type="term" value="F:metal ion binding"/>
    <property type="evidence" value="ECO:0007669"/>
    <property type="project" value="UniProtKB-KW"/>
</dbReference>
<dbReference type="GO" id="GO:0005737">
    <property type="term" value="C:cytoplasm"/>
    <property type="evidence" value="ECO:0007669"/>
    <property type="project" value="UniProtKB-SubCell"/>
</dbReference>
<reference evidence="14 15" key="1">
    <citation type="journal article" date="2017" name="G3 (Bethesda)">
        <title>First Draft Genome Sequence of the Pathogenic Fungus Lomentospora prolificans (Formerly Scedosporium prolificans).</title>
        <authorList>
            <person name="Luo R."/>
            <person name="Zimin A."/>
            <person name="Workman R."/>
            <person name="Fan Y."/>
            <person name="Pertea G."/>
            <person name="Grossman N."/>
            <person name="Wear M.P."/>
            <person name="Jia B."/>
            <person name="Miller H."/>
            <person name="Casadevall A."/>
            <person name="Timp W."/>
            <person name="Zhang S.X."/>
            <person name="Salzberg S.L."/>
        </authorList>
    </citation>
    <scope>NUCLEOTIDE SEQUENCE [LARGE SCALE GENOMIC DNA]</scope>
    <source>
        <strain evidence="14 15">JHH-5317</strain>
    </source>
</reference>
<accession>A0A2N3N2M1</accession>
<dbReference type="SUPFAM" id="SSF144217">
    <property type="entry name" value="CSL zinc finger"/>
    <property type="match status" value="1"/>
</dbReference>
<sequence>MASPKPSIPAPATHYAILSISPSLLTTAPNPSSLLKQAYHRALLHNHPDKDKSRQQSAPLYTIDQISTAYRTLSDPAARSAYDASLRLSNNPSIGGGIGAGENQDATFRTGVESVDLDDLSYDEGTATWSRSCRCGNEQGFALKEVDLEEAAEAGELVVGCSDCSLWLRVHFAVLEE</sequence>
<comment type="subcellular location">
    <subcellularLocation>
        <location evidence="3">Cytoplasm</location>
    </subcellularLocation>
    <subcellularLocation>
        <location evidence="2">Nucleus</location>
    </subcellularLocation>
</comment>
<evidence type="ECO:0000256" key="4">
    <source>
        <dbReference type="ARBA" id="ARBA00005156"/>
    </source>
</evidence>
<dbReference type="InParanoid" id="A0A2N3N2M1"/>